<organism evidence="17 18">
    <name type="scientific">Lupinus albus</name>
    <name type="common">White lupine</name>
    <name type="synonym">Lupinus termis</name>
    <dbReference type="NCBI Taxonomy" id="3870"/>
    <lineage>
        <taxon>Eukaryota</taxon>
        <taxon>Viridiplantae</taxon>
        <taxon>Streptophyta</taxon>
        <taxon>Embryophyta</taxon>
        <taxon>Tracheophyta</taxon>
        <taxon>Spermatophyta</taxon>
        <taxon>Magnoliopsida</taxon>
        <taxon>eudicotyledons</taxon>
        <taxon>Gunneridae</taxon>
        <taxon>Pentapetalae</taxon>
        <taxon>rosids</taxon>
        <taxon>fabids</taxon>
        <taxon>Fabales</taxon>
        <taxon>Fabaceae</taxon>
        <taxon>Papilionoideae</taxon>
        <taxon>50 kb inversion clade</taxon>
        <taxon>genistoids sensu lato</taxon>
        <taxon>core genistoids</taxon>
        <taxon>Genisteae</taxon>
        <taxon>Lupinus</taxon>
    </lineage>
</organism>
<gene>
    <name evidence="17" type="ORF">Lalb_Chr12g0209421</name>
</gene>
<dbReference type="GO" id="GO:0005524">
    <property type="term" value="F:ATP binding"/>
    <property type="evidence" value="ECO:0007669"/>
    <property type="project" value="UniProtKB-KW"/>
</dbReference>
<dbReference type="GO" id="GO:0005886">
    <property type="term" value="C:plasma membrane"/>
    <property type="evidence" value="ECO:0007669"/>
    <property type="project" value="UniProtKB-SubCell"/>
</dbReference>
<evidence type="ECO:0000256" key="14">
    <source>
        <dbReference type="ARBA" id="ARBA00047899"/>
    </source>
</evidence>
<evidence type="ECO:0000259" key="16">
    <source>
        <dbReference type="PROSITE" id="PS50011"/>
    </source>
</evidence>
<evidence type="ECO:0000256" key="4">
    <source>
        <dbReference type="ARBA" id="ARBA00022475"/>
    </source>
</evidence>
<dbReference type="AlphaFoldDB" id="A0A6A4PQ09"/>
<dbReference type="Pfam" id="PF25575">
    <property type="entry name" value="TPR_BSK1_C"/>
    <property type="match status" value="1"/>
</dbReference>
<reference evidence="18" key="1">
    <citation type="journal article" date="2020" name="Nat. Commun.">
        <title>Genome sequence of the cluster root forming white lupin.</title>
        <authorList>
            <person name="Hufnagel B."/>
            <person name="Marques A."/>
            <person name="Soriano A."/>
            <person name="Marques L."/>
            <person name="Divol F."/>
            <person name="Doumas P."/>
            <person name="Sallet E."/>
            <person name="Mancinotti D."/>
            <person name="Carrere S."/>
            <person name="Marande W."/>
            <person name="Arribat S."/>
            <person name="Keller J."/>
            <person name="Huneau C."/>
            <person name="Blein T."/>
            <person name="Aime D."/>
            <person name="Laguerre M."/>
            <person name="Taylor J."/>
            <person name="Schubert V."/>
            <person name="Nelson M."/>
            <person name="Geu-Flores F."/>
            <person name="Crespi M."/>
            <person name="Gallardo-Guerrero K."/>
            <person name="Delaux P.-M."/>
            <person name="Salse J."/>
            <person name="Berges H."/>
            <person name="Guyot R."/>
            <person name="Gouzy J."/>
            <person name="Peret B."/>
        </authorList>
    </citation>
    <scope>NUCLEOTIDE SEQUENCE [LARGE SCALE GENOMIC DNA]</scope>
    <source>
        <strain evidence="18">cv. Amiga</strain>
    </source>
</reference>
<dbReference type="Gene3D" id="1.10.510.10">
    <property type="entry name" value="Transferase(Phosphotransferase) domain 1"/>
    <property type="match status" value="1"/>
</dbReference>
<dbReference type="FunFam" id="1.10.510.10:FF:000069">
    <property type="entry name" value="probable serine/threonine-protein kinase At5g41260"/>
    <property type="match status" value="1"/>
</dbReference>
<evidence type="ECO:0000313" key="17">
    <source>
        <dbReference type="EMBL" id="KAE9603334.1"/>
    </source>
</evidence>
<dbReference type="InterPro" id="IPR001245">
    <property type="entry name" value="Ser-Thr/Tyr_kinase_cat_dom"/>
</dbReference>
<evidence type="ECO:0000256" key="1">
    <source>
        <dbReference type="ARBA" id="ARBA00004193"/>
    </source>
</evidence>
<accession>A0A6A4PQ09</accession>
<comment type="catalytic activity">
    <reaction evidence="14">
        <text>L-threonyl-[protein] + ATP = O-phospho-L-threonyl-[protein] + ADP + H(+)</text>
        <dbReference type="Rhea" id="RHEA:46608"/>
        <dbReference type="Rhea" id="RHEA-COMP:11060"/>
        <dbReference type="Rhea" id="RHEA-COMP:11605"/>
        <dbReference type="ChEBI" id="CHEBI:15378"/>
        <dbReference type="ChEBI" id="CHEBI:30013"/>
        <dbReference type="ChEBI" id="CHEBI:30616"/>
        <dbReference type="ChEBI" id="CHEBI:61977"/>
        <dbReference type="ChEBI" id="CHEBI:456216"/>
        <dbReference type="EC" id="2.7.11.1"/>
    </reaction>
</comment>
<keyword evidence="12" id="KW-0472">Membrane</keyword>
<evidence type="ECO:0000256" key="13">
    <source>
        <dbReference type="ARBA" id="ARBA00023288"/>
    </source>
</evidence>
<evidence type="ECO:0000256" key="7">
    <source>
        <dbReference type="ARBA" id="ARBA00022679"/>
    </source>
</evidence>
<keyword evidence="7 17" id="KW-0808">Transferase</keyword>
<evidence type="ECO:0000256" key="6">
    <source>
        <dbReference type="ARBA" id="ARBA00022626"/>
    </source>
</evidence>
<keyword evidence="4" id="KW-1003">Cell membrane</keyword>
<keyword evidence="13" id="KW-0449">Lipoprotein</keyword>
<dbReference type="Gene3D" id="1.25.40.10">
    <property type="entry name" value="Tetratricopeptide repeat domain"/>
    <property type="match status" value="1"/>
</dbReference>
<protein>
    <recommendedName>
        <fullName evidence="3">non-specific serine/threonine protein kinase</fullName>
        <ecNumber evidence="3">2.7.11.1</ecNumber>
    </recommendedName>
</protein>
<comment type="subcellular location">
    <subcellularLocation>
        <location evidence="1">Cell membrane</location>
        <topology evidence="1">Lipid-anchor</topology>
    </subcellularLocation>
</comment>
<dbReference type="EC" id="2.7.11.1" evidence="3"/>
<dbReference type="GO" id="GO:0009742">
    <property type="term" value="P:brassinosteroid mediated signaling pathway"/>
    <property type="evidence" value="ECO:0007669"/>
    <property type="project" value="UniProtKB-KW"/>
</dbReference>
<dbReference type="GO" id="GO:0004674">
    <property type="term" value="F:protein serine/threonine kinase activity"/>
    <property type="evidence" value="ECO:0007669"/>
    <property type="project" value="UniProtKB-KW"/>
</dbReference>
<evidence type="ECO:0000313" key="18">
    <source>
        <dbReference type="Proteomes" id="UP000447434"/>
    </source>
</evidence>
<sequence length="491" mass="55458">MGSSCSKFSLCWFHSHLKPSVLESPDQENGGKSEINMWGTISEFSLEQLKGATNGFSSENIVSEHGEKAPNVVYKGKIEDGKLIAIKRFNKFAWPDSRQFLEEARQVGRLRSERLANLIGYCYEGEERLLVAEFMPHETLAKHLFHWEAEPMKWAMRLRVAFYLAQALEYCTSKGRGLYHDLNAYRVLFDQDGNPRLSCFGLMKNSRDGKSYSTNLAFTPPEYLRTGRVTQESVVYSFGTLLLDLLSGKHIPPSHALDLIRGKNFLMLMDSALEGHFSKDDGTELVRLASRCLQYEARERPNAKSLVSSLMSLQKETEVPSFILLGLRHETAPSTKALSLTPFGEACLRLDLTAIYGILEKIGYKDDEGIANELSFQLWTSQMQETLNLKKHGDTAFRAKDFVTAVECYTQFIDGGTMVSPTVYARRCLSYLMNEMPKEALRDAMQAQVVSPEWPTSLYLQAACLFSLGMENDAQETLNDGINMEAKKCRK</sequence>
<comment type="caution">
    <text evidence="17">The sequence shown here is derived from an EMBL/GenBank/DDBJ whole genome shotgun (WGS) entry which is preliminary data.</text>
</comment>
<keyword evidence="8" id="KW-0519">Myristate</keyword>
<dbReference type="InterPro" id="IPR011009">
    <property type="entry name" value="Kinase-like_dom_sf"/>
</dbReference>
<keyword evidence="10 17" id="KW-0418">Kinase</keyword>
<keyword evidence="11" id="KW-0067">ATP-binding</keyword>
<dbReference type="FunFam" id="3.30.200.20:FF:000154">
    <property type="entry name" value="probable serine/threonine-protein kinase At4g35230"/>
    <property type="match status" value="1"/>
</dbReference>
<name>A0A6A4PQ09_LUPAL</name>
<dbReference type="Pfam" id="PF07714">
    <property type="entry name" value="PK_Tyr_Ser-Thr"/>
    <property type="match status" value="1"/>
</dbReference>
<dbReference type="PANTHER" id="PTHR45863:SF6">
    <property type="entry name" value="SERINE_THREONINE-PROTEIN KINASE BSK6"/>
    <property type="match status" value="1"/>
</dbReference>
<evidence type="ECO:0000256" key="15">
    <source>
        <dbReference type="ARBA" id="ARBA00048679"/>
    </source>
</evidence>
<evidence type="ECO:0000256" key="10">
    <source>
        <dbReference type="ARBA" id="ARBA00022777"/>
    </source>
</evidence>
<dbReference type="FunFam" id="1.25.40.10:FF:000016">
    <property type="entry name" value="probable serine/threonine-protein kinase At4g35230"/>
    <property type="match status" value="1"/>
</dbReference>
<dbReference type="EMBL" id="WOCE01000012">
    <property type="protein sequence ID" value="KAE9603334.1"/>
    <property type="molecule type" value="Genomic_DNA"/>
</dbReference>
<comment type="similarity">
    <text evidence="2">Belongs to the protein kinase superfamily. Ser/Thr protein kinase family.</text>
</comment>
<evidence type="ECO:0000256" key="3">
    <source>
        <dbReference type="ARBA" id="ARBA00012513"/>
    </source>
</evidence>
<dbReference type="Proteomes" id="UP000447434">
    <property type="component" value="Chromosome 12"/>
</dbReference>
<dbReference type="OrthoDB" id="2335338at2759"/>
<evidence type="ECO:0000256" key="5">
    <source>
        <dbReference type="ARBA" id="ARBA00022527"/>
    </source>
</evidence>
<evidence type="ECO:0000256" key="8">
    <source>
        <dbReference type="ARBA" id="ARBA00022707"/>
    </source>
</evidence>
<evidence type="ECO:0000256" key="12">
    <source>
        <dbReference type="ARBA" id="ARBA00023136"/>
    </source>
</evidence>
<keyword evidence="9" id="KW-0547">Nucleotide-binding</keyword>
<dbReference type="InterPro" id="IPR011990">
    <property type="entry name" value="TPR-like_helical_dom_sf"/>
</dbReference>
<dbReference type="InterPro" id="IPR000719">
    <property type="entry name" value="Prot_kinase_dom"/>
</dbReference>
<proteinExistence type="inferred from homology"/>
<evidence type="ECO:0000256" key="11">
    <source>
        <dbReference type="ARBA" id="ARBA00022840"/>
    </source>
</evidence>
<keyword evidence="5" id="KW-0723">Serine/threonine-protein kinase</keyword>
<dbReference type="InterPro" id="IPR045845">
    <property type="entry name" value="BSK"/>
</dbReference>
<dbReference type="PANTHER" id="PTHR45863">
    <property type="entry name" value="SERINE/THREONINE-PROTEIN KINASE BSK5"/>
    <property type="match status" value="1"/>
</dbReference>
<evidence type="ECO:0000256" key="2">
    <source>
        <dbReference type="ARBA" id="ARBA00008684"/>
    </source>
</evidence>
<dbReference type="SUPFAM" id="SSF48452">
    <property type="entry name" value="TPR-like"/>
    <property type="match status" value="1"/>
</dbReference>
<keyword evidence="6" id="KW-1070">Brassinosteroid signaling pathway</keyword>
<dbReference type="InterPro" id="IPR058209">
    <property type="entry name" value="TPR_BSK1_C"/>
</dbReference>
<keyword evidence="18" id="KW-1185">Reference proteome</keyword>
<evidence type="ECO:0000256" key="9">
    <source>
        <dbReference type="ARBA" id="ARBA00022741"/>
    </source>
</evidence>
<dbReference type="PROSITE" id="PS50011">
    <property type="entry name" value="PROTEIN_KINASE_DOM"/>
    <property type="match status" value="1"/>
</dbReference>
<comment type="catalytic activity">
    <reaction evidence="15">
        <text>L-seryl-[protein] + ATP = O-phospho-L-seryl-[protein] + ADP + H(+)</text>
        <dbReference type="Rhea" id="RHEA:17989"/>
        <dbReference type="Rhea" id="RHEA-COMP:9863"/>
        <dbReference type="Rhea" id="RHEA-COMP:11604"/>
        <dbReference type="ChEBI" id="CHEBI:15378"/>
        <dbReference type="ChEBI" id="CHEBI:29999"/>
        <dbReference type="ChEBI" id="CHEBI:30616"/>
        <dbReference type="ChEBI" id="CHEBI:83421"/>
        <dbReference type="ChEBI" id="CHEBI:456216"/>
        <dbReference type="EC" id="2.7.11.1"/>
    </reaction>
</comment>
<dbReference type="SUPFAM" id="SSF56112">
    <property type="entry name" value="Protein kinase-like (PK-like)"/>
    <property type="match status" value="1"/>
</dbReference>
<dbReference type="Gene3D" id="3.30.200.20">
    <property type="entry name" value="Phosphorylase Kinase, domain 1"/>
    <property type="match status" value="1"/>
</dbReference>
<feature type="domain" description="Protein kinase" evidence="16">
    <location>
        <begin position="59"/>
        <end position="313"/>
    </location>
</feature>